<dbReference type="InterPro" id="IPR015813">
    <property type="entry name" value="Pyrv/PenolPyrv_kinase-like_dom"/>
</dbReference>
<keyword evidence="8" id="KW-0456">Lyase</keyword>
<dbReference type="InterPro" id="IPR005000">
    <property type="entry name" value="Aldolase/citrate-lyase_domain"/>
</dbReference>
<name>A0A4R6AFE0_9RHOB</name>
<evidence type="ECO:0000313" key="9">
    <source>
        <dbReference type="Proteomes" id="UP000295701"/>
    </source>
</evidence>
<feature type="binding site" evidence="5">
    <location>
        <position position="128"/>
    </location>
    <ligand>
        <name>substrate</name>
    </ligand>
</feature>
<dbReference type="InterPro" id="IPR040442">
    <property type="entry name" value="Pyrv_kinase-like_dom_sf"/>
</dbReference>
<dbReference type="OrthoDB" id="9800547at2"/>
<dbReference type="GO" id="GO:0006107">
    <property type="term" value="P:oxaloacetate metabolic process"/>
    <property type="evidence" value="ECO:0007669"/>
    <property type="project" value="TreeGrafter"/>
</dbReference>
<feature type="binding site" evidence="5">
    <location>
        <position position="70"/>
    </location>
    <ligand>
        <name>substrate</name>
    </ligand>
</feature>
<dbReference type="Gene3D" id="3.20.20.60">
    <property type="entry name" value="Phosphoenolpyruvate-binding domains"/>
    <property type="match status" value="1"/>
</dbReference>
<feature type="domain" description="HpcH/HpaI aldolase/citrate lyase" evidence="7">
    <location>
        <begin position="9"/>
        <end position="222"/>
    </location>
</feature>
<comment type="cofactor">
    <cofactor evidence="1">
        <name>Mg(2+)</name>
        <dbReference type="ChEBI" id="CHEBI:18420"/>
    </cofactor>
</comment>
<protein>
    <submittedName>
        <fullName evidence="8">CoA ester lyase</fullName>
    </submittedName>
</protein>
<comment type="caution">
    <text evidence="8">The sequence shown here is derived from an EMBL/GenBank/DDBJ whole genome shotgun (WGS) entry which is preliminary data.</text>
</comment>
<dbReference type="PIRSF" id="PIRSF015582">
    <property type="entry name" value="Cit_lyase_B"/>
    <property type="match status" value="1"/>
</dbReference>
<feature type="binding site" evidence="6">
    <location>
        <position position="128"/>
    </location>
    <ligand>
        <name>Mg(2+)</name>
        <dbReference type="ChEBI" id="CHEBI:18420"/>
    </ligand>
</feature>
<keyword evidence="9" id="KW-1185">Reference proteome</keyword>
<evidence type="ECO:0000259" key="7">
    <source>
        <dbReference type="Pfam" id="PF03328"/>
    </source>
</evidence>
<dbReference type="AlphaFoldDB" id="A0A4R6AFE0"/>
<evidence type="ECO:0000256" key="2">
    <source>
        <dbReference type="ARBA" id="ARBA00005568"/>
    </source>
</evidence>
<dbReference type="PANTHER" id="PTHR32308:SF10">
    <property type="entry name" value="CITRATE LYASE SUBUNIT BETA"/>
    <property type="match status" value="1"/>
</dbReference>
<evidence type="ECO:0000256" key="1">
    <source>
        <dbReference type="ARBA" id="ARBA00001946"/>
    </source>
</evidence>
<dbReference type="Proteomes" id="UP000295701">
    <property type="component" value="Unassembled WGS sequence"/>
</dbReference>
<keyword evidence="4 6" id="KW-0460">Magnesium</keyword>
<dbReference type="EMBL" id="SNAA01000003">
    <property type="protein sequence ID" value="TDL81905.1"/>
    <property type="molecule type" value="Genomic_DNA"/>
</dbReference>
<dbReference type="GO" id="GO:0016829">
    <property type="term" value="F:lyase activity"/>
    <property type="evidence" value="ECO:0007669"/>
    <property type="project" value="UniProtKB-KW"/>
</dbReference>
<sequence>MTDGERPWRSALYIPGSNARALDKARGLPVDAIIFDLEDAVAPAEKVAARDTLAAALRQGGYGDRALIVRINGFDTEWGEGDFDAVSEMGPPAILLPKVGAAETVAVFADRLARRPSTAGTRIWAMIETTRGLFNAAAIAVAPRMQGFVLGTNDLAAELGCEPGPDRMALSMALQTTLAAARMGGIVCLDGVHNAIDDPEGLRTECAQGRALGMDGKTLIHPAQIAVANEIFAPSAAEIDLAHRRIAAWEAALAQGKGVAVVDGRIVENLHVASARRTIARARAAKETG</sequence>
<organism evidence="8 9">
    <name type="scientific">Palleronia sediminis</name>
    <dbReference type="NCBI Taxonomy" id="2547833"/>
    <lineage>
        <taxon>Bacteria</taxon>
        <taxon>Pseudomonadati</taxon>
        <taxon>Pseudomonadota</taxon>
        <taxon>Alphaproteobacteria</taxon>
        <taxon>Rhodobacterales</taxon>
        <taxon>Roseobacteraceae</taxon>
        <taxon>Palleronia</taxon>
    </lineage>
</organism>
<dbReference type="InterPro" id="IPR011206">
    <property type="entry name" value="Citrate_lyase_beta/mcl1/mcl2"/>
</dbReference>
<dbReference type="RefSeq" id="WP_133395854.1">
    <property type="nucleotide sequence ID" value="NZ_SNAA01000003.1"/>
</dbReference>
<evidence type="ECO:0000256" key="3">
    <source>
        <dbReference type="ARBA" id="ARBA00022723"/>
    </source>
</evidence>
<gene>
    <name evidence="8" type="ORF">E2L08_04430</name>
</gene>
<dbReference type="GO" id="GO:0000287">
    <property type="term" value="F:magnesium ion binding"/>
    <property type="evidence" value="ECO:0007669"/>
    <property type="project" value="TreeGrafter"/>
</dbReference>
<feature type="binding site" evidence="6">
    <location>
        <position position="154"/>
    </location>
    <ligand>
        <name>Mg(2+)</name>
        <dbReference type="ChEBI" id="CHEBI:18420"/>
    </ligand>
</feature>
<proteinExistence type="inferred from homology"/>
<evidence type="ECO:0000256" key="4">
    <source>
        <dbReference type="ARBA" id="ARBA00022842"/>
    </source>
</evidence>
<dbReference type="Pfam" id="PF03328">
    <property type="entry name" value="HpcH_HpaI"/>
    <property type="match status" value="1"/>
</dbReference>
<accession>A0A4R6AFE0</accession>
<evidence type="ECO:0000256" key="6">
    <source>
        <dbReference type="PIRSR" id="PIRSR015582-2"/>
    </source>
</evidence>
<comment type="similarity">
    <text evidence="2">Belongs to the HpcH/HpaI aldolase family.</text>
</comment>
<dbReference type="PANTHER" id="PTHR32308">
    <property type="entry name" value="LYASE BETA SUBUNIT, PUTATIVE (AFU_ORTHOLOGUE AFUA_4G13030)-RELATED"/>
    <property type="match status" value="1"/>
</dbReference>
<evidence type="ECO:0000256" key="5">
    <source>
        <dbReference type="PIRSR" id="PIRSR015582-1"/>
    </source>
</evidence>
<dbReference type="SUPFAM" id="SSF51621">
    <property type="entry name" value="Phosphoenolpyruvate/pyruvate domain"/>
    <property type="match status" value="1"/>
</dbReference>
<keyword evidence="3 6" id="KW-0479">Metal-binding</keyword>
<reference evidence="8 9" key="1">
    <citation type="submission" date="2019-03" db="EMBL/GenBank/DDBJ databases">
        <title>Primorskyibacter sp. SS33 isolated from sediments.</title>
        <authorList>
            <person name="Xunke S."/>
        </authorList>
    </citation>
    <scope>NUCLEOTIDE SEQUENCE [LARGE SCALE GENOMIC DNA]</scope>
    <source>
        <strain evidence="8 9">SS33</strain>
    </source>
</reference>
<evidence type="ECO:0000313" key="8">
    <source>
        <dbReference type="EMBL" id="TDL81905.1"/>
    </source>
</evidence>